<sequence>MRITHADGLVGLVSGDLPRARTPMEEALEVFGARGDLASRVWMLMILGLVPELQGMFPGQSAAIGRFCT</sequence>
<dbReference type="AlphaFoldDB" id="A0AAX3YU80"/>
<gene>
    <name evidence="1" type="ORF">O4328_41780</name>
    <name evidence="2" type="ORF">Q5707_39940</name>
    <name evidence="3" type="ORF">Q5707_45055</name>
</gene>
<dbReference type="EMBL" id="CP130956">
    <property type="protein sequence ID" value="WLF51679.1"/>
    <property type="molecule type" value="Genomic_DNA"/>
</dbReference>
<name>A0AAX3YU80_RHOOP</name>
<geneLocation type="plasmid" evidence="2 5">
    <name>pRho-VOC14-L</name>
</geneLocation>
<evidence type="ECO:0000313" key="3">
    <source>
        <dbReference type="EMBL" id="WLF52524.1"/>
    </source>
</evidence>
<proteinExistence type="predicted"/>
<keyword evidence="4" id="KW-1185">Reference proteome</keyword>
<keyword evidence="2" id="KW-0614">Plasmid</keyword>
<dbReference type="EMBL" id="JAPWIS010000041">
    <property type="protein sequence ID" value="MCZ4590085.1"/>
    <property type="molecule type" value="Genomic_DNA"/>
</dbReference>
<protein>
    <submittedName>
        <fullName evidence="2">Uncharacterized protein</fullName>
    </submittedName>
</protein>
<evidence type="ECO:0000313" key="2">
    <source>
        <dbReference type="EMBL" id="WLF51679.1"/>
    </source>
</evidence>
<reference evidence="2" key="2">
    <citation type="submission" date="2023-07" db="EMBL/GenBank/DDBJ databases">
        <title>Genomic analysis of Rhodococcus opacus VOC-14 with glycol ethers degradation activity.</title>
        <authorList>
            <person name="Narkevich D.A."/>
            <person name="Hlushen A.M."/>
            <person name="Akhremchuk A.E."/>
            <person name="Sikolenko M.A."/>
            <person name="Valentovich L.N."/>
        </authorList>
    </citation>
    <scope>NUCLEOTIDE SEQUENCE</scope>
    <source>
        <strain evidence="2">VOC-14</strain>
        <plasmid evidence="2">pRho-VOC14-L</plasmid>
    </source>
</reference>
<organism evidence="2 5">
    <name type="scientific">Rhodococcus opacus</name>
    <name type="common">Nocardia opaca</name>
    <dbReference type="NCBI Taxonomy" id="37919"/>
    <lineage>
        <taxon>Bacteria</taxon>
        <taxon>Bacillati</taxon>
        <taxon>Actinomycetota</taxon>
        <taxon>Actinomycetes</taxon>
        <taxon>Mycobacteriales</taxon>
        <taxon>Nocardiaceae</taxon>
        <taxon>Rhodococcus</taxon>
    </lineage>
</organism>
<dbReference type="RefSeq" id="WP_249344008.1">
    <property type="nucleotide sequence ID" value="NZ_CP130956.1"/>
</dbReference>
<accession>A0AAX3YU80</accession>
<dbReference type="Proteomes" id="UP001066327">
    <property type="component" value="Unassembled WGS sequence"/>
</dbReference>
<evidence type="ECO:0000313" key="5">
    <source>
        <dbReference type="Proteomes" id="UP001231166"/>
    </source>
</evidence>
<evidence type="ECO:0000313" key="1">
    <source>
        <dbReference type="EMBL" id="MCZ4590085.1"/>
    </source>
</evidence>
<dbReference type="Proteomes" id="UP001231166">
    <property type="component" value="Plasmid pRho-VOC14-L"/>
</dbReference>
<reference evidence="1" key="1">
    <citation type="submission" date="2022-12" db="EMBL/GenBank/DDBJ databases">
        <authorList>
            <person name="Krivoruchko A.V."/>
            <person name="Elkin A."/>
        </authorList>
    </citation>
    <scope>NUCLEOTIDE SEQUENCE</scope>
    <source>
        <strain evidence="1">IEGM 249</strain>
    </source>
</reference>
<dbReference type="EMBL" id="CP130956">
    <property type="protein sequence ID" value="WLF52524.1"/>
    <property type="molecule type" value="Genomic_DNA"/>
</dbReference>
<evidence type="ECO:0000313" key="4">
    <source>
        <dbReference type="Proteomes" id="UP001066327"/>
    </source>
</evidence>